<dbReference type="InterPro" id="IPR005467">
    <property type="entry name" value="His_kinase_dom"/>
</dbReference>
<proteinExistence type="predicted"/>
<dbReference type="PROSITE" id="PS50109">
    <property type="entry name" value="HIS_KIN"/>
    <property type="match status" value="1"/>
</dbReference>
<dbReference type="SMART" id="SM00387">
    <property type="entry name" value="HATPase_c"/>
    <property type="match status" value="1"/>
</dbReference>
<dbReference type="InterPro" id="IPR050980">
    <property type="entry name" value="2C_sensor_his_kinase"/>
</dbReference>
<evidence type="ECO:0000256" key="6">
    <source>
        <dbReference type="ARBA" id="ARBA00022679"/>
    </source>
</evidence>
<comment type="subcellular location">
    <subcellularLocation>
        <location evidence="2">Cell membrane</location>
        <topology evidence="2">Multi-pass membrane protein</topology>
    </subcellularLocation>
</comment>
<keyword evidence="8 14" id="KW-0418">Kinase</keyword>
<dbReference type="OrthoDB" id="9804645at2"/>
<keyword evidence="5" id="KW-0597">Phosphoprotein</keyword>
<comment type="caution">
    <text evidence="14">The sequence shown here is derived from an EMBL/GenBank/DDBJ whole genome shotgun (WGS) entry which is preliminary data.</text>
</comment>
<dbReference type="InterPro" id="IPR003661">
    <property type="entry name" value="HisK_dim/P_dom"/>
</dbReference>
<evidence type="ECO:0000256" key="8">
    <source>
        <dbReference type="ARBA" id="ARBA00022777"/>
    </source>
</evidence>
<sequence>MPKLPRLLFLRSLHARLILLTLATIFLVQAATLATVTFYRKKFTSEVTVEVVATTIRTVRAALAEVPAERRADFVRQASHNEWNLWSRATAQPRGERQADAQEQSEKVEQPAPLPRDMRRDLKQFIDALNAKLDDGTRVGLSRGPVPRLYISLIPDPGAKNATTRNRRFNDEDARRNREWLVIPLDRIAPPVATPVILVWLSGMGLLLLISAAFSWHITRPMTRLAHAADRLAAGQPERVEPSGPTETRILGERFNAMLDALAESNAVRHTLLAGLPHDLKGPLSRMSLRIEMIDDSSFKDGMRHDIQDMQRMVDQFIGFVRGTDPATYRYAELDLAAWLEEQISAWESTGSDVRLRATVASPLMLKADRLALGRLLDNLITNAMNYAAPPIEITLSADERNAVLTITDHGPGIPMERRTEALRPFSRLDDARTLTGSVGLGLALAHAIVQAHEGTLVLGDAPWGGLQITITLPRSA</sequence>
<evidence type="ECO:0000256" key="7">
    <source>
        <dbReference type="ARBA" id="ARBA00022741"/>
    </source>
</evidence>
<evidence type="ECO:0000313" key="15">
    <source>
        <dbReference type="Proteomes" id="UP000253628"/>
    </source>
</evidence>
<accession>A0A366HDM3</accession>
<keyword evidence="15" id="KW-1185">Reference proteome</keyword>
<gene>
    <name evidence="14" type="ORF">DFR37_105169</name>
</gene>
<dbReference type="GO" id="GO:0005886">
    <property type="term" value="C:plasma membrane"/>
    <property type="evidence" value="ECO:0007669"/>
    <property type="project" value="UniProtKB-SubCell"/>
</dbReference>
<feature type="domain" description="HAMP" evidence="13">
    <location>
        <begin position="216"/>
        <end position="267"/>
    </location>
</feature>
<dbReference type="PRINTS" id="PR00344">
    <property type="entry name" value="BCTRLSENSOR"/>
</dbReference>
<evidence type="ECO:0000313" key="14">
    <source>
        <dbReference type="EMBL" id="RBP39376.1"/>
    </source>
</evidence>
<dbReference type="AlphaFoldDB" id="A0A366HDM3"/>
<evidence type="ECO:0000256" key="1">
    <source>
        <dbReference type="ARBA" id="ARBA00000085"/>
    </source>
</evidence>
<dbReference type="InterPro" id="IPR003594">
    <property type="entry name" value="HATPase_dom"/>
</dbReference>
<dbReference type="RefSeq" id="WP_113933333.1">
    <property type="nucleotide sequence ID" value="NZ_JACCEU010000003.1"/>
</dbReference>
<evidence type="ECO:0000256" key="10">
    <source>
        <dbReference type="SAM" id="MobiDB-lite"/>
    </source>
</evidence>
<keyword evidence="7" id="KW-0547">Nucleotide-binding</keyword>
<organism evidence="14 15">
    <name type="scientific">Eoetvoesiella caeni</name>
    <dbReference type="NCBI Taxonomy" id="645616"/>
    <lineage>
        <taxon>Bacteria</taxon>
        <taxon>Pseudomonadati</taxon>
        <taxon>Pseudomonadota</taxon>
        <taxon>Betaproteobacteria</taxon>
        <taxon>Burkholderiales</taxon>
        <taxon>Alcaligenaceae</taxon>
        <taxon>Eoetvoesiella</taxon>
    </lineage>
</organism>
<dbReference type="SUPFAM" id="SSF55874">
    <property type="entry name" value="ATPase domain of HSP90 chaperone/DNA topoisomerase II/histidine kinase"/>
    <property type="match status" value="1"/>
</dbReference>
<evidence type="ECO:0000259" key="13">
    <source>
        <dbReference type="PROSITE" id="PS50885"/>
    </source>
</evidence>
<dbReference type="GO" id="GO:0000155">
    <property type="term" value="F:phosphorelay sensor kinase activity"/>
    <property type="evidence" value="ECO:0007669"/>
    <property type="project" value="InterPro"/>
</dbReference>
<feature type="compositionally biased region" description="Basic and acidic residues" evidence="10">
    <location>
        <begin position="94"/>
        <end position="109"/>
    </location>
</feature>
<feature type="transmembrane region" description="Helical" evidence="11">
    <location>
        <begin position="197"/>
        <end position="216"/>
    </location>
</feature>
<dbReference type="PANTHER" id="PTHR44936:SF10">
    <property type="entry name" value="SENSOR PROTEIN RSTB"/>
    <property type="match status" value="1"/>
</dbReference>
<dbReference type="Gene3D" id="1.10.287.130">
    <property type="match status" value="1"/>
</dbReference>
<dbReference type="CDD" id="cd06225">
    <property type="entry name" value="HAMP"/>
    <property type="match status" value="1"/>
</dbReference>
<evidence type="ECO:0000256" key="3">
    <source>
        <dbReference type="ARBA" id="ARBA00012438"/>
    </source>
</evidence>
<evidence type="ECO:0000256" key="9">
    <source>
        <dbReference type="ARBA" id="ARBA00022840"/>
    </source>
</evidence>
<evidence type="ECO:0000256" key="11">
    <source>
        <dbReference type="SAM" id="Phobius"/>
    </source>
</evidence>
<evidence type="ECO:0000256" key="5">
    <source>
        <dbReference type="ARBA" id="ARBA00022553"/>
    </source>
</evidence>
<dbReference type="CDD" id="cd00082">
    <property type="entry name" value="HisKA"/>
    <property type="match status" value="1"/>
</dbReference>
<dbReference type="SMART" id="SM00304">
    <property type="entry name" value="HAMP"/>
    <property type="match status" value="1"/>
</dbReference>
<dbReference type="EMBL" id="QNRQ01000005">
    <property type="protein sequence ID" value="RBP39376.1"/>
    <property type="molecule type" value="Genomic_DNA"/>
</dbReference>
<evidence type="ECO:0000259" key="12">
    <source>
        <dbReference type="PROSITE" id="PS50109"/>
    </source>
</evidence>
<name>A0A366HDM3_9BURK</name>
<dbReference type="InterPro" id="IPR004358">
    <property type="entry name" value="Sig_transdc_His_kin-like_C"/>
</dbReference>
<keyword evidence="11" id="KW-0812">Transmembrane</keyword>
<evidence type="ECO:0000256" key="2">
    <source>
        <dbReference type="ARBA" id="ARBA00004651"/>
    </source>
</evidence>
<keyword evidence="6" id="KW-0808">Transferase</keyword>
<dbReference type="InterPro" id="IPR003660">
    <property type="entry name" value="HAMP_dom"/>
</dbReference>
<dbReference type="SMART" id="SM00388">
    <property type="entry name" value="HisKA"/>
    <property type="match status" value="1"/>
</dbReference>
<dbReference type="PROSITE" id="PS50885">
    <property type="entry name" value="HAMP"/>
    <property type="match status" value="1"/>
</dbReference>
<dbReference type="GO" id="GO:0005524">
    <property type="term" value="F:ATP binding"/>
    <property type="evidence" value="ECO:0007669"/>
    <property type="project" value="UniProtKB-KW"/>
</dbReference>
<dbReference type="Proteomes" id="UP000253628">
    <property type="component" value="Unassembled WGS sequence"/>
</dbReference>
<keyword evidence="11" id="KW-0472">Membrane</keyword>
<dbReference type="PANTHER" id="PTHR44936">
    <property type="entry name" value="SENSOR PROTEIN CREC"/>
    <property type="match status" value="1"/>
</dbReference>
<dbReference type="Gene3D" id="3.30.565.10">
    <property type="entry name" value="Histidine kinase-like ATPase, C-terminal domain"/>
    <property type="match status" value="1"/>
</dbReference>
<evidence type="ECO:0000256" key="4">
    <source>
        <dbReference type="ARBA" id="ARBA00022475"/>
    </source>
</evidence>
<keyword evidence="4" id="KW-1003">Cell membrane</keyword>
<dbReference type="InterPro" id="IPR036890">
    <property type="entry name" value="HATPase_C_sf"/>
</dbReference>
<dbReference type="InterPro" id="IPR036097">
    <property type="entry name" value="HisK_dim/P_sf"/>
</dbReference>
<reference evidence="14 15" key="1">
    <citation type="submission" date="2018-06" db="EMBL/GenBank/DDBJ databases">
        <title>Genomic Encyclopedia of Type Strains, Phase IV (KMG-IV): sequencing the most valuable type-strain genomes for metagenomic binning, comparative biology and taxonomic classification.</title>
        <authorList>
            <person name="Goeker M."/>
        </authorList>
    </citation>
    <scope>NUCLEOTIDE SEQUENCE [LARGE SCALE GENOMIC DNA]</scope>
    <source>
        <strain evidence="14 15">DSM 25520</strain>
    </source>
</reference>
<dbReference type="EC" id="2.7.13.3" evidence="3"/>
<dbReference type="SUPFAM" id="SSF47384">
    <property type="entry name" value="Homodimeric domain of signal transducing histidine kinase"/>
    <property type="match status" value="1"/>
</dbReference>
<feature type="domain" description="Histidine kinase" evidence="12">
    <location>
        <begin position="275"/>
        <end position="477"/>
    </location>
</feature>
<dbReference type="Pfam" id="PF00672">
    <property type="entry name" value="HAMP"/>
    <property type="match status" value="1"/>
</dbReference>
<dbReference type="SUPFAM" id="SSF158472">
    <property type="entry name" value="HAMP domain-like"/>
    <property type="match status" value="1"/>
</dbReference>
<keyword evidence="11" id="KW-1133">Transmembrane helix</keyword>
<comment type="catalytic activity">
    <reaction evidence="1">
        <text>ATP + protein L-histidine = ADP + protein N-phospho-L-histidine.</text>
        <dbReference type="EC" id="2.7.13.3"/>
    </reaction>
</comment>
<dbReference type="Pfam" id="PF02518">
    <property type="entry name" value="HATPase_c"/>
    <property type="match status" value="1"/>
</dbReference>
<feature type="region of interest" description="Disordered" evidence="10">
    <location>
        <begin position="86"/>
        <end position="114"/>
    </location>
</feature>
<keyword evidence="9" id="KW-0067">ATP-binding</keyword>
<protein>
    <recommendedName>
        <fullName evidence="3">histidine kinase</fullName>
        <ecNumber evidence="3">2.7.13.3</ecNumber>
    </recommendedName>
</protein>